<sequence length="93" mass="10252">MDGSCDGESSIISIGGVLRNHKKEWINGFVMNTGAGNVPKAEFWALFDGLSIFRRVAVESDFMSVMQLIAQNSNTNHPLFSLIQSCKMLTARN</sequence>
<feature type="domain" description="RNase H type-1" evidence="1">
    <location>
        <begin position="2"/>
        <end position="89"/>
    </location>
</feature>
<name>A0AAD9TNB7_9ROSI</name>
<dbReference type="GO" id="GO:0003676">
    <property type="term" value="F:nucleic acid binding"/>
    <property type="evidence" value="ECO:0007669"/>
    <property type="project" value="InterPro"/>
</dbReference>
<keyword evidence="3" id="KW-1185">Reference proteome</keyword>
<comment type="caution">
    <text evidence="2">The sequence shown here is derived from an EMBL/GenBank/DDBJ whole genome shotgun (WGS) entry which is preliminary data.</text>
</comment>
<reference evidence="2" key="1">
    <citation type="journal article" date="2023" name="Plant J.">
        <title>Genome sequences and population genomics provide insights into the demographic history, inbreeding, and mutation load of two 'living fossil' tree species of Dipteronia.</title>
        <authorList>
            <person name="Feng Y."/>
            <person name="Comes H.P."/>
            <person name="Chen J."/>
            <person name="Zhu S."/>
            <person name="Lu R."/>
            <person name="Zhang X."/>
            <person name="Li P."/>
            <person name="Qiu J."/>
            <person name="Olsen K.M."/>
            <person name="Qiu Y."/>
        </authorList>
    </citation>
    <scope>NUCLEOTIDE SEQUENCE</scope>
    <source>
        <strain evidence="2">KIB01</strain>
    </source>
</reference>
<dbReference type="Gene3D" id="3.30.420.10">
    <property type="entry name" value="Ribonuclease H-like superfamily/Ribonuclease H"/>
    <property type="match status" value="1"/>
</dbReference>
<protein>
    <recommendedName>
        <fullName evidence="1">RNase H type-1 domain-containing protein</fullName>
    </recommendedName>
</protein>
<evidence type="ECO:0000313" key="2">
    <source>
        <dbReference type="EMBL" id="KAK2638983.1"/>
    </source>
</evidence>
<dbReference type="Proteomes" id="UP001280121">
    <property type="component" value="Unassembled WGS sequence"/>
</dbReference>
<dbReference type="InterPro" id="IPR036397">
    <property type="entry name" value="RNaseH_sf"/>
</dbReference>
<dbReference type="AlphaFoldDB" id="A0AAD9TNB7"/>
<proteinExistence type="predicted"/>
<dbReference type="InterPro" id="IPR053151">
    <property type="entry name" value="RNase_H-like"/>
</dbReference>
<dbReference type="CDD" id="cd06222">
    <property type="entry name" value="RNase_H_like"/>
    <property type="match status" value="1"/>
</dbReference>
<dbReference type="PANTHER" id="PTHR47723:SF19">
    <property type="entry name" value="POLYNUCLEOTIDYL TRANSFERASE, RIBONUCLEASE H-LIKE SUPERFAMILY PROTEIN"/>
    <property type="match status" value="1"/>
</dbReference>
<dbReference type="InterPro" id="IPR012337">
    <property type="entry name" value="RNaseH-like_sf"/>
</dbReference>
<dbReference type="InterPro" id="IPR002156">
    <property type="entry name" value="RNaseH_domain"/>
</dbReference>
<evidence type="ECO:0000259" key="1">
    <source>
        <dbReference type="Pfam" id="PF13456"/>
    </source>
</evidence>
<evidence type="ECO:0000313" key="3">
    <source>
        <dbReference type="Proteomes" id="UP001280121"/>
    </source>
</evidence>
<organism evidence="2 3">
    <name type="scientific">Dipteronia dyeriana</name>
    <dbReference type="NCBI Taxonomy" id="168575"/>
    <lineage>
        <taxon>Eukaryota</taxon>
        <taxon>Viridiplantae</taxon>
        <taxon>Streptophyta</taxon>
        <taxon>Embryophyta</taxon>
        <taxon>Tracheophyta</taxon>
        <taxon>Spermatophyta</taxon>
        <taxon>Magnoliopsida</taxon>
        <taxon>eudicotyledons</taxon>
        <taxon>Gunneridae</taxon>
        <taxon>Pentapetalae</taxon>
        <taxon>rosids</taxon>
        <taxon>malvids</taxon>
        <taxon>Sapindales</taxon>
        <taxon>Sapindaceae</taxon>
        <taxon>Hippocastanoideae</taxon>
        <taxon>Acereae</taxon>
        <taxon>Dipteronia</taxon>
    </lineage>
</organism>
<dbReference type="GO" id="GO:0004523">
    <property type="term" value="F:RNA-DNA hybrid ribonuclease activity"/>
    <property type="evidence" value="ECO:0007669"/>
    <property type="project" value="InterPro"/>
</dbReference>
<dbReference type="Pfam" id="PF13456">
    <property type="entry name" value="RVT_3"/>
    <property type="match status" value="1"/>
</dbReference>
<dbReference type="PANTHER" id="PTHR47723">
    <property type="entry name" value="OS05G0353850 PROTEIN"/>
    <property type="match status" value="1"/>
</dbReference>
<gene>
    <name evidence="2" type="ORF">Ddye_026778</name>
</gene>
<dbReference type="InterPro" id="IPR044730">
    <property type="entry name" value="RNase_H-like_dom_plant"/>
</dbReference>
<dbReference type="SUPFAM" id="SSF53098">
    <property type="entry name" value="Ribonuclease H-like"/>
    <property type="match status" value="1"/>
</dbReference>
<dbReference type="EMBL" id="JANJYI010000008">
    <property type="protein sequence ID" value="KAK2638983.1"/>
    <property type="molecule type" value="Genomic_DNA"/>
</dbReference>
<accession>A0AAD9TNB7</accession>